<accession>A0A815K112</accession>
<sequence>MDSTTIRTSTNFLMSTITCIESGAKRQTPPNVIPLGQFKFDKENRAEIERVIPDDFINMMEKKLACVILHILKTTLKLIEKFEFNTETISDNINGNDRIESILSQGANATSSQLTLSDQLYCQAKIDEENGRLKKKIEN</sequence>
<comment type="caution">
    <text evidence="1">The sequence shown here is derived from an EMBL/GenBank/DDBJ whole genome shotgun (WGS) entry which is preliminary data.</text>
</comment>
<dbReference type="Proteomes" id="UP000663882">
    <property type="component" value="Unassembled WGS sequence"/>
</dbReference>
<evidence type="ECO:0000313" key="2">
    <source>
        <dbReference type="Proteomes" id="UP000663882"/>
    </source>
</evidence>
<dbReference type="OrthoDB" id="10158573at2759"/>
<dbReference type="AlphaFoldDB" id="A0A815K112"/>
<dbReference type="EMBL" id="CAJNOO010004588">
    <property type="protein sequence ID" value="CAF1386602.1"/>
    <property type="molecule type" value="Genomic_DNA"/>
</dbReference>
<protein>
    <submittedName>
        <fullName evidence="1">Uncharacterized protein</fullName>
    </submittedName>
</protein>
<evidence type="ECO:0000313" key="1">
    <source>
        <dbReference type="EMBL" id="CAF1386602.1"/>
    </source>
</evidence>
<name>A0A815K112_9BILA</name>
<reference evidence="1" key="1">
    <citation type="submission" date="2021-02" db="EMBL/GenBank/DDBJ databases">
        <authorList>
            <person name="Nowell W R."/>
        </authorList>
    </citation>
    <scope>NUCLEOTIDE SEQUENCE</scope>
</reference>
<organism evidence="1 2">
    <name type="scientific">Rotaria sordida</name>
    <dbReference type="NCBI Taxonomy" id="392033"/>
    <lineage>
        <taxon>Eukaryota</taxon>
        <taxon>Metazoa</taxon>
        <taxon>Spiralia</taxon>
        <taxon>Gnathifera</taxon>
        <taxon>Rotifera</taxon>
        <taxon>Eurotatoria</taxon>
        <taxon>Bdelloidea</taxon>
        <taxon>Philodinida</taxon>
        <taxon>Philodinidae</taxon>
        <taxon>Rotaria</taxon>
    </lineage>
</organism>
<gene>
    <name evidence="1" type="ORF">RFH988_LOCUS34125</name>
</gene>
<proteinExistence type="predicted"/>